<reference evidence="5 6" key="1">
    <citation type="journal article" date="2008" name="Nature">
        <title>Genome analysis of the platypus reveals unique signatures of evolution.</title>
        <authorList>
            <person name="Warren W.C."/>
            <person name="Hillier L.W."/>
            <person name="Marshall Graves J.A."/>
            <person name="Birney E."/>
            <person name="Ponting C.P."/>
            <person name="Grutzner F."/>
            <person name="Belov K."/>
            <person name="Miller W."/>
            <person name="Clarke L."/>
            <person name="Chinwalla A.T."/>
            <person name="Yang S.P."/>
            <person name="Heger A."/>
            <person name="Locke D.P."/>
            <person name="Miethke P."/>
            <person name="Waters P.D."/>
            <person name="Veyrunes F."/>
            <person name="Fulton L."/>
            <person name="Fulton B."/>
            <person name="Graves T."/>
            <person name="Wallis J."/>
            <person name="Puente X.S."/>
            <person name="Lopez-Otin C."/>
            <person name="Ordonez G.R."/>
            <person name="Eichler E.E."/>
            <person name="Chen L."/>
            <person name="Cheng Z."/>
            <person name="Deakin J.E."/>
            <person name="Alsop A."/>
            <person name="Thompson K."/>
            <person name="Kirby P."/>
            <person name="Papenfuss A.T."/>
            <person name="Wakefield M.J."/>
            <person name="Olender T."/>
            <person name="Lancet D."/>
            <person name="Huttley G.A."/>
            <person name="Smit A.F."/>
            <person name="Pask A."/>
            <person name="Temple-Smith P."/>
            <person name="Batzer M.A."/>
            <person name="Walker J.A."/>
            <person name="Konkel M.K."/>
            <person name="Harris R.S."/>
            <person name="Whittington C.M."/>
            <person name="Wong E.S."/>
            <person name="Gemmell N.J."/>
            <person name="Buschiazzo E."/>
            <person name="Vargas Jentzsch I.M."/>
            <person name="Merkel A."/>
            <person name="Schmitz J."/>
            <person name="Zemann A."/>
            <person name="Churakov G."/>
            <person name="Kriegs J.O."/>
            <person name="Brosius J."/>
            <person name="Murchison E.P."/>
            <person name="Sachidanandam R."/>
            <person name="Smith C."/>
            <person name="Hannon G.J."/>
            <person name="Tsend-Ayush E."/>
            <person name="McMillan D."/>
            <person name="Attenborough R."/>
            <person name="Rens W."/>
            <person name="Ferguson-Smith M."/>
            <person name="Lefevre C.M."/>
            <person name="Sharp J.A."/>
            <person name="Nicholas K.R."/>
            <person name="Ray D.A."/>
            <person name="Kube M."/>
            <person name="Reinhardt R."/>
            <person name="Pringle T.H."/>
            <person name="Taylor J."/>
            <person name="Jones R.C."/>
            <person name="Nixon B."/>
            <person name="Dacheux J.L."/>
            <person name="Niwa H."/>
            <person name="Sekita Y."/>
            <person name="Huang X."/>
            <person name="Stark A."/>
            <person name="Kheradpour P."/>
            <person name="Kellis M."/>
            <person name="Flicek P."/>
            <person name="Chen Y."/>
            <person name="Webber C."/>
            <person name="Hardison R."/>
            <person name="Nelson J."/>
            <person name="Hallsworth-Pepin K."/>
            <person name="Delehaunty K."/>
            <person name="Markovic C."/>
            <person name="Minx P."/>
            <person name="Feng Y."/>
            <person name="Kremitzki C."/>
            <person name="Mitreva M."/>
            <person name="Glasscock J."/>
            <person name="Wylie T."/>
            <person name="Wohldmann P."/>
            <person name="Thiru P."/>
            <person name="Nhan M.N."/>
            <person name="Pohl C.S."/>
            <person name="Smith S.M."/>
            <person name="Hou S."/>
            <person name="Nefedov M."/>
            <person name="de Jong P.J."/>
            <person name="Renfree M.B."/>
            <person name="Mardis E.R."/>
            <person name="Wilson R.K."/>
        </authorList>
    </citation>
    <scope>NUCLEOTIDE SEQUENCE [LARGE SCALE GENOMIC DNA]</scope>
    <source>
        <strain evidence="5 6">Glennie</strain>
    </source>
</reference>
<dbReference type="SUPFAM" id="SSF57546">
    <property type="entry name" value="Crisp domain-like"/>
    <property type="match status" value="1"/>
</dbReference>
<dbReference type="Proteomes" id="UP000002279">
    <property type="component" value="Chromosome X1"/>
</dbReference>
<dbReference type="OMA" id="WNHEAAK"/>
<dbReference type="PROSITE" id="PS51670">
    <property type="entry name" value="SHKT"/>
    <property type="match status" value="1"/>
</dbReference>
<dbReference type="InterPro" id="IPR001283">
    <property type="entry name" value="CRISP-related"/>
</dbReference>
<dbReference type="SMART" id="SM00198">
    <property type="entry name" value="SCP"/>
    <property type="match status" value="1"/>
</dbReference>
<dbReference type="InterPro" id="IPR042076">
    <property type="entry name" value="Crisp-like_dom"/>
</dbReference>
<evidence type="ECO:0000256" key="3">
    <source>
        <dbReference type="PROSITE-ProRule" id="PRU01005"/>
    </source>
</evidence>
<dbReference type="FunFam" id="1.10.10.740:FF:000001">
    <property type="entry name" value="Cysteine-rich secretory protein 2"/>
    <property type="match status" value="1"/>
</dbReference>
<dbReference type="InParanoid" id="F7A572"/>
<name>F7A572_ORNAN</name>
<dbReference type="AlphaFoldDB" id="F7A572"/>
<evidence type="ECO:0000313" key="5">
    <source>
        <dbReference type="Ensembl" id="ENSOANP00000020439.2"/>
    </source>
</evidence>
<keyword evidence="2 3" id="KW-1015">Disulfide bond</keyword>
<dbReference type="Ensembl" id="ENSOANT00000020442.3">
    <property type="protein sequence ID" value="ENSOANP00000020439.2"/>
    <property type="gene ID" value="ENSOANG00000012923.3"/>
</dbReference>
<evidence type="ECO:0000256" key="1">
    <source>
        <dbReference type="ARBA" id="ARBA00009923"/>
    </source>
</evidence>
<dbReference type="InterPro" id="IPR035940">
    <property type="entry name" value="CAP_sf"/>
</dbReference>
<dbReference type="GO" id="GO:0005615">
    <property type="term" value="C:extracellular space"/>
    <property type="evidence" value="ECO:0000318"/>
    <property type="project" value="GO_Central"/>
</dbReference>
<dbReference type="Bgee" id="ENSOANG00000012923">
    <property type="expression patterns" value="Expressed in testis"/>
</dbReference>
<comment type="caution">
    <text evidence="3">Lacks conserved residue(s) required for the propagation of feature annotation.</text>
</comment>
<dbReference type="Pfam" id="PF08562">
    <property type="entry name" value="Crisp"/>
    <property type="match status" value="1"/>
</dbReference>
<accession>F7A572</accession>
<dbReference type="STRING" id="9258.ENSOANP00000020439"/>
<dbReference type="InterPro" id="IPR014044">
    <property type="entry name" value="CAP_dom"/>
</dbReference>
<dbReference type="InterPro" id="IPR003582">
    <property type="entry name" value="ShKT_dom"/>
</dbReference>
<evidence type="ECO:0000313" key="6">
    <source>
        <dbReference type="Proteomes" id="UP000002279"/>
    </source>
</evidence>
<dbReference type="eggNOG" id="KOG3017">
    <property type="taxonomic scope" value="Eukaryota"/>
</dbReference>
<dbReference type="GeneTree" id="ENSGT00940000167629"/>
<dbReference type="Gene3D" id="1.10.10.740">
    <property type="entry name" value="Crisp domain"/>
    <property type="match status" value="1"/>
</dbReference>
<comment type="similarity">
    <text evidence="1">Belongs to the CRISP family.</text>
</comment>
<organism evidence="5 6">
    <name type="scientific">Ornithorhynchus anatinus</name>
    <name type="common">Duckbill platypus</name>
    <dbReference type="NCBI Taxonomy" id="9258"/>
    <lineage>
        <taxon>Eukaryota</taxon>
        <taxon>Metazoa</taxon>
        <taxon>Chordata</taxon>
        <taxon>Craniata</taxon>
        <taxon>Vertebrata</taxon>
        <taxon>Euteleostomi</taxon>
        <taxon>Mammalia</taxon>
        <taxon>Monotremata</taxon>
        <taxon>Ornithorhynchidae</taxon>
        <taxon>Ornithorhynchus</taxon>
    </lineage>
</organism>
<dbReference type="FunFam" id="3.40.33.10:FF:000005">
    <property type="entry name" value="Cysteine-rich secretory protein 2"/>
    <property type="match status" value="1"/>
</dbReference>
<dbReference type="InterPro" id="IPR018244">
    <property type="entry name" value="Allrgn_V5/Tpx1_CS"/>
</dbReference>
<evidence type="ECO:0000259" key="4">
    <source>
        <dbReference type="PROSITE" id="PS51670"/>
    </source>
</evidence>
<dbReference type="PRINTS" id="PR00837">
    <property type="entry name" value="V5TPXLIKE"/>
</dbReference>
<evidence type="ECO:0000256" key="2">
    <source>
        <dbReference type="ARBA" id="ARBA00023157"/>
    </source>
</evidence>
<feature type="disulfide bond" evidence="3">
    <location>
        <begin position="217"/>
        <end position="235"/>
    </location>
</feature>
<sequence>MCLDGPFPTDKATSTITCFPGETKPSPSFPSLLTDQASVQKEIVDKHNNLRRMTDPPARNMLRMVWNAEAAKNAENWGKMCTLSHSPKEKRRISFAGCGENLFMSSYLSSWSDAIQAFYDEVQDFKYGFGATKEDAVIGHYTQLVWATSHQLGCAVVHCPYQELQYYFVCHYCPPGNFKDTLVTPYKIGKPCEDCPEHCDKGLCTNPCMYEDEYSNCPDLAKNPGCDDENIKKMCQASCKCLTEIK</sequence>
<dbReference type="CDD" id="cd05383">
    <property type="entry name" value="CAP_CRISP"/>
    <property type="match status" value="1"/>
</dbReference>
<protein>
    <recommendedName>
        <fullName evidence="4">ShKT domain-containing protein</fullName>
    </recommendedName>
</protein>
<dbReference type="InterPro" id="IPR034117">
    <property type="entry name" value="SCP_CRISP"/>
</dbReference>
<reference evidence="5" key="3">
    <citation type="submission" date="2025-09" db="UniProtKB">
        <authorList>
            <consortium name="Ensembl"/>
        </authorList>
    </citation>
    <scope>IDENTIFICATION</scope>
    <source>
        <strain evidence="5">Glennie</strain>
    </source>
</reference>
<dbReference type="HOGENOM" id="CLU_035730_2_1_1"/>
<dbReference type="PROSITE" id="PS01009">
    <property type="entry name" value="CRISP_1"/>
    <property type="match status" value="1"/>
</dbReference>
<reference evidence="5" key="2">
    <citation type="submission" date="2025-08" db="UniProtKB">
        <authorList>
            <consortium name="Ensembl"/>
        </authorList>
    </citation>
    <scope>IDENTIFICATION</scope>
    <source>
        <strain evidence="5">Glennie</strain>
    </source>
</reference>
<keyword evidence="6" id="KW-1185">Reference proteome</keyword>
<dbReference type="Gene3D" id="3.40.33.10">
    <property type="entry name" value="CAP"/>
    <property type="match status" value="1"/>
</dbReference>
<feature type="domain" description="ShKT" evidence="4">
    <location>
        <begin position="208"/>
        <end position="241"/>
    </location>
</feature>
<dbReference type="Pfam" id="PF00188">
    <property type="entry name" value="CAP"/>
    <property type="match status" value="1"/>
</dbReference>
<feature type="disulfide bond" evidence="3">
    <location>
        <begin position="226"/>
        <end position="239"/>
    </location>
</feature>
<dbReference type="PROSITE" id="PS01010">
    <property type="entry name" value="CRISP_2"/>
    <property type="match status" value="1"/>
</dbReference>
<dbReference type="InterPro" id="IPR013871">
    <property type="entry name" value="Cysteine_rich_secretory"/>
</dbReference>
<dbReference type="SUPFAM" id="SSF55797">
    <property type="entry name" value="PR-1-like"/>
    <property type="match status" value="1"/>
</dbReference>
<proteinExistence type="inferred from homology"/>
<dbReference type="PANTHER" id="PTHR10334">
    <property type="entry name" value="CYSTEINE-RICH SECRETORY PROTEIN-RELATED"/>
    <property type="match status" value="1"/>
</dbReference>